<dbReference type="GO" id="GO:0007214">
    <property type="term" value="P:gamma-aminobutyric acid signaling pathway"/>
    <property type="evidence" value="ECO:0007669"/>
    <property type="project" value="TreeGrafter"/>
</dbReference>
<evidence type="ECO:0000256" key="2">
    <source>
        <dbReference type="ARBA" id="ARBA00022692"/>
    </source>
</evidence>
<keyword evidence="7" id="KW-0325">Glycoprotein</keyword>
<dbReference type="PROSITE" id="PS50259">
    <property type="entry name" value="G_PROTEIN_RECEP_F3_4"/>
    <property type="match status" value="1"/>
</dbReference>
<evidence type="ECO:0000256" key="1">
    <source>
        <dbReference type="ARBA" id="ARBA00004141"/>
    </source>
</evidence>
<keyword evidence="4" id="KW-0297">G-protein coupled receptor</keyword>
<evidence type="ECO:0000256" key="3">
    <source>
        <dbReference type="ARBA" id="ARBA00022989"/>
    </source>
</evidence>
<dbReference type="InterPro" id="IPR002455">
    <property type="entry name" value="GPCR3_GABA-B"/>
</dbReference>
<dbReference type="InterPro" id="IPR017978">
    <property type="entry name" value="GPCR_3_C"/>
</dbReference>
<evidence type="ECO:0000256" key="9">
    <source>
        <dbReference type="SAM" id="Phobius"/>
    </source>
</evidence>
<dbReference type="GO" id="GO:0038039">
    <property type="term" value="C:G protein-coupled receptor heterodimeric complex"/>
    <property type="evidence" value="ECO:0007669"/>
    <property type="project" value="TreeGrafter"/>
</dbReference>
<keyword evidence="5 9" id="KW-0472">Membrane</keyword>
<dbReference type="GO" id="GO:0004965">
    <property type="term" value="F:G protein-coupled GABA receptor activity"/>
    <property type="evidence" value="ECO:0007669"/>
    <property type="project" value="InterPro"/>
</dbReference>
<dbReference type="Pfam" id="PF00003">
    <property type="entry name" value="7tm_3"/>
    <property type="match status" value="1"/>
</dbReference>
<evidence type="ECO:0000256" key="7">
    <source>
        <dbReference type="ARBA" id="ARBA00023180"/>
    </source>
</evidence>
<sequence>MSSPSLGNLTVVGCLLLYASVFAKGWDMTHLSDTAIVVKCHMERILIIVGLSCAFGSIFMKTYRIHAIFTVAVKRFKRIRLPDWKLICGVLTVVLVDFVIIAAWIALDTTSVNSRHLEPLLDTTEPEKEIFDVPVIRYCSSENAQYFTIALYGVKGVLLTFGIFLAWETRNIAVSQLNDSKYIAASVCVVALTVTVTVPTMAVLGDDVNVTFLVIGLAIVIVNTAVLCLNFVPKVYLLTSVDEKTISLSMMPSQGCSESTTTHTCRSQDKEDVTELERLRGKLKQRKATLLVLAKDIRVMSWTERI</sequence>
<evidence type="ECO:0000256" key="5">
    <source>
        <dbReference type="ARBA" id="ARBA00023136"/>
    </source>
</evidence>
<dbReference type="PANTHER" id="PTHR10519">
    <property type="entry name" value="GABA-B RECEPTOR"/>
    <property type="match status" value="1"/>
</dbReference>
<evidence type="ECO:0000313" key="12">
    <source>
        <dbReference type="RefSeq" id="XP_022089292.1"/>
    </source>
</evidence>
<name>A0A8B7Y9Q9_ACAPL</name>
<dbReference type="PRINTS" id="PR01177">
    <property type="entry name" value="GABAB1RECPTR"/>
</dbReference>
<dbReference type="OrthoDB" id="2150267at2759"/>
<keyword evidence="3 9" id="KW-1133">Transmembrane helix</keyword>
<keyword evidence="8" id="KW-0807">Transducer</keyword>
<dbReference type="CDD" id="cd15047">
    <property type="entry name" value="7tmC_GABA-B-like"/>
    <property type="match status" value="1"/>
</dbReference>
<feature type="transmembrane region" description="Helical" evidence="9">
    <location>
        <begin position="182"/>
        <end position="204"/>
    </location>
</feature>
<evidence type="ECO:0000256" key="8">
    <source>
        <dbReference type="ARBA" id="ARBA00023224"/>
    </source>
</evidence>
<keyword evidence="2 9" id="KW-0812">Transmembrane</keyword>
<reference evidence="12" key="1">
    <citation type="submission" date="2025-08" db="UniProtKB">
        <authorList>
            <consortium name="RefSeq"/>
        </authorList>
    </citation>
    <scope>IDENTIFICATION</scope>
</reference>
<proteinExistence type="predicted"/>
<dbReference type="RefSeq" id="XP_022089292.1">
    <property type="nucleotide sequence ID" value="XM_022233600.1"/>
</dbReference>
<feature type="transmembrane region" description="Helical" evidence="9">
    <location>
        <begin position="47"/>
        <end position="65"/>
    </location>
</feature>
<dbReference type="KEGG" id="aplc:110978535"/>
<accession>A0A8B7Y9Q9</accession>
<evidence type="ECO:0000313" key="11">
    <source>
        <dbReference type="Proteomes" id="UP000694845"/>
    </source>
</evidence>
<evidence type="ECO:0000256" key="6">
    <source>
        <dbReference type="ARBA" id="ARBA00023170"/>
    </source>
</evidence>
<dbReference type="OMA" id="KCHMERI"/>
<evidence type="ECO:0000256" key="4">
    <source>
        <dbReference type="ARBA" id="ARBA00023040"/>
    </source>
</evidence>
<dbReference type="GeneID" id="110978535"/>
<dbReference type="AlphaFoldDB" id="A0A8B7Y9Q9"/>
<evidence type="ECO:0000259" key="10">
    <source>
        <dbReference type="PROSITE" id="PS50259"/>
    </source>
</evidence>
<feature type="transmembrane region" description="Helical" evidence="9">
    <location>
        <begin position="86"/>
        <end position="107"/>
    </location>
</feature>
<keyword evidence="11" id="KW-1185">Reference proteome</keyword>
<dbReference type="Proteomes" id="UP000694845">
    <property type="component" value="Unplaced"/>
</dbReference>
<gene>
    <name evidence="12" type="primary">LOC110978535</name>
</gene>
<keyword evidence="6" id="KW-0675">Receptor</keyword>
<dbReference type="PRINTS" id="PR01176">
    <property type="entry name" value="GABABRECEPTR"/>
</dbReference>
<feature type="transmembrane region" description="Helical" evidence="9">
    <location>
        <begin position="146"/>
        <end position="167"/>
    </location>
</feature>
<comment type="subcellular location">
    <subcellularLocation>
        <location evidence="1">Membrane</location>
        <topology evidence="1">Multi-pass membrane protein</topology>
    </subcellularLocation>
</comment>
<protein>
    <submittedName>
        <fullName evidence="12">Gamma-aminobutyric acid type B receptor subunit 2-like</fullName>
    </submittedName>
</protein>
<feature type="domain" description="G-protein coupled receptors family 3 profile" evidence="10">
    <location>
        <begin position="1"/>
        <end position="254"/>
    </location>
</feature>
<organism evidence="11 12">
    <name type="scientific">Acanthaster planci</name>
    <name type="common">Crown-of-thorns starfish</name>
    <dbReference type="NCBI Taxonomy" id="133434"/>
    <lineage>
        <taxon>Eukaryota</taxon>
        <taxon>Metazoa</taxon>
        <taxon>Echinodermata</taxon>
        <taxon>Eleutherozoa</taxon>
        <taxon>Asterozoa</taxon>
        <taxon>Asteroidea</taxon>
        <taxon>Valvatacea</taxon>
        <taxon>Valvatida</taxon>
        <taxon>Acanthasteridae</taxon>
        <taxon>Acanthaster</taxon>
    </lineage>
</organism>
<feature type="transmembrane region" description="Helical" evidence="9">
    <location>
        <begin position="210"/>
        <end position="232"/>
    </location>
</feature>
<dbReference type="PANTHER" id="PTHR10519:SF74">
    <property type="entry name" value="GAMMA-AMINOBUTYRIC ACID TYPE B RECEPTOR SUBUNIT 2"/>
    <property type="match status" value="1"/>
</dbReference>